<evidence type="ECO:0000256" key="3">
    <source>
        <dbReference type="ARBA" id="ARBA00022448"/>
    </source>
</evidence>
<dbReference type="GO" id="GO:0008324">
    <property type="term" value="F:monoatomic cation transmembrane transporter activity"/>
    <property type="evidence" value="ECO:0007669"/>
    <property type="project" value="InterPro"/>
</dbReference>
<feature type="transmembrane region" description="Helical" evidence="8">
    <location>
        <begin position="6"/>
        <end position="24"/>
    </location>
</feature>
<dbReference type="InterPro" id="IPR006037">
    <property type="entry name" value="RCK_C"/>
</dbReference>
<evidence type="ECO:0000256" key="2">
    <source>
        <dbReference type="ARBA" id="ARBA00005551"/>
    </source>
</evidence>
<protein>
    <submittedName>
        <fullName evidence="10">Sodium:proton antiporter</fullName>
    </submittedName>
</protein>
<feature type="transmembrane region" description="Helical" evidence="8">
    <location>
        <begin position="457"/>
        <end position="479"/>
    </location>
</feature>
<keyword evidence="4" id="KW-0633">Potassium transport</keyword>
<feature type="transmembrane region" description="Helical" evidence="8">
    <location>
        <begin position="266"/>
        <end position="286"/>
    </location>
</feature>
<dbReference type="PANTHER" id="PTHR42751">
    <property type="entry name" value="SODIUM/HYDROGEN EXCHANGER FAMILY/TRKA DOMAIN PROTEIN"/>
    <property type="match status" value="1"/>
</dbReference>
<dbReference type="GO" id="GO:0015297">
    <property type="term" value="F:antiporter activity"/>
    <property type="evidence" value="ECO:0007669"/>
    <property type="project" value="InterPro"/>
</dbReference>
<feature type="transmembrane region" description="Helical" evidence="8">
    <location>
        <begin position="221"/>
        <end position="254"/>
    </location>
</feature>
<dbReference type="GO" id="GO:0006813">
    <property type="term" value="P:potassium ion transport"/>
    <property type="evidence" value="ECO:0007669"/>
    <property type="project" value="UniProtKB-KW"/>
</dbReference>
<comment type="caution">
    <text evidence="10">The sequence shown here is derived from an EMBL/GenBank/DDBJ whole genome shotgun (WGS) entry which is preliminary data.</text>
</comment>
<feature type="transmembrane region" description="Helical" evidence="8">
    <location>
        <begin position="31"/>
        <end position="48"/>
    </location>
</feature>
<evidence type="ECO:0000259" key="9">
    <source>
        <dbReference type="PROSITE" id="PS51202"/>
    </source>
</evidence>
<evidence type="ECO:0000313" key="10">
    <source>
        <dbReference type="EMBL" id="RBL88884.1"/>
    </source>
</evidence>
<dbReference type="InterPro" id="IPR038770">
    <property type="entry name" value="Na+/solute_symporter_sf"/>
</dbReference>
<dbReference type="AlphaFoldDB" id="A0A365XT43"/>
<name>A0A365XT43_9BACT</name>
<feature type="transmembrane region" description="Helical" evidence="8">
    <location>
        <begin position="500"/>
        <end position="520"/>
    </location>
</feature>
<proteinExistence type="inferred from homology"/>
<evidence type="ECO:0000256" key="5">
    <source>
        <dbReference type="ARBA" id="ARBA00022692"/>
    </source>
</evidence>
<evidence type="ECO:0000256" key="8">
    <source>
        <dbReference type="SAM" id="Phobius"/>
    </source>
</evidence>
<keyword evidence="5 8" id="KW-0812">Transmembrane</keyword>
<keyword evidence="7 8" id="KW-0472">Membrane</keyword>
<feature type="transmembrane region" description="Helical" evidence="8">
    <location>
        <begin position="298"/>
        <end position="320"/>
    </location>
</feature>
<comment type="similarity">
    <text evidence="2">Belongs to the monovalent cation:proton antiporter 2 (CPA2) transporter (TC 2.A.37) family.</text>
</comment>
<dbReference type="Gene3D" id="1.20.1530.20">
    <property type="match status" value="1"/>
</dbReference>
<reference evidence="10 11" key="1">
    <citation type="submission" date="2018-05" db="EMBL/GenBank/DDBJ databases">
        <title>Chitinophaga sp. K3CV102501T nov., isolated from isolated from a monsoon evergreen broad-leaved forest soil.</title>
        <authorList>
            <person name="Lv Y."/>
        </authorList>
    </citation>
    <scope>NUCLEOTIDE SEQUENCE [LARGE SCALE GENOMIC DNA]</scope>
    <source>
        <strain evidence="10 11">GDMCC 1.1325</strain>
    </source>
</reference>
<evidence type="ECO:0000256" key="6">
    <source>
        <dbReference type="ARBA" id="ARBA00022989"/>
    </source>
</evidence>
<keyword evidence="3" id="KW-0813">Transport</keyword>
<dbReference type="EMBL" id="QFFJ01000002">
    <property type="protein sequence ID" value="RBL88884.1"/>
    <property type="molecule type" value="Genomic_DNA"/>
</dbReference>
<dbReference type="InterPro" id="IPR036721">
    <property type="entry name" value="RCK_C_sf"/>
</dbReference>
<feature type="transmembrane region" description="Helical" evidence="8">
    <location>
        <begin position="190"/>
        <end position="209"/>
    </location>
</feature>
<gene>
    <name evidence="10" type="ORF">DF182_20250</name>
</gene>
<dbReference type="PANTHER" id="PTHR42751:SF3">
    <property type="entry name" value="SODIUM_GLUTAMATE SYMPORTER"/>
    <property type="match status" value="1"/>
</dbReference>
<comment type="subcellular location">
    <subcellularLocation>
        <location evidence="1">Membrane</location>
        <topology evidence="1">Multi-pass membrane protein</topology>
    </subcellularLocation>
</comment>
<feature type="transmembrane region" description="Helical" evidence="8">
    <location>
        <begin position="425"/>
        <end position="445"/>
    </location>
</feature>
<organism evidence="10 11">
    <name type="scientific">Chitinophaga flava</name>
    <dbReference type="NCBI Taxonomy" id="2259036"/>
    <lineage>
        <taxon>Bacteria</taxon>
        <taxon>Pseudomonadati</taxon>
        <taxon>Bacteroidota</taxon>
        <taxon>Chitinophagia</taxon>
        <taxon>Chitinophagales</taxon>
        <taxon>Chitinophagaceae</taxon>
        <taxon>Chitinophaga</taxon>
    </lineage>
</organism>
<sequence length="745" mass="82441">MHLPKLIIDLALILGAAGIITLLFRRLKQPMVLGYIIAGFLVGPNFHLFPSISDGESVKIWSEIGVIFLLFSLGLEFSFKKLMRVGGTAAITAFVEIACITVAGYFTGQLMGWSTMDSLFLGGLLASSSTTIIIRAFEELGIKQKPFTKIVFGVLVIEDIVVILLMVLLSTMAVSKQFEGTQMLFTIAKLMFFLAVWFLAGIFLLPTFLKKMEKYMNSETLLILSIALCLGMVILATQVGFSAELGAFIMGSIIAETTSSEKVEHLIQPVKDLFGAIFFVSVGMLINPEMIVEYRWPVLWITLLTIFGKFFSTTFGALVSGRPLKESVQVGMSMAQVGEFAFIIATLGVTLGVTSEFLFPVAVGVSAVTTFTTPYMIKFSTPLYNWLEKIIPGKWLTAINRYSASSQTLQGESDWRAVLNAYLKVIILNSVILIAIILLNTYYVWPFVAKYVNNQLLAKLIAVVIAIAMMGPFISALTIKKVQSIAYKALWLDSKYNRGPLVVVEVIRNVIAVLLVGFLLRQFFPFWPALLGTSLVMLVVLLALRQQLQKYYGRIEHRFLSNLNAREEAVAAAKKAQAADLLPWDAQVSELEINPWSTLIDTPLADLQLREKYGINVGAIKRGNVTIYAPTRDEKLFPHDIITAIGTEAQLEEFNRVVNTLNVERSDDVANDNVGLTSIVVDEHNGLKGQTIRSSGIREKTSALVVGIARGSNRILNPPSDMPFEWEDVVWLVGDRKKIAAFNRP</sequence>
<dbReference type="RefSeq" id="WP_113617626.1">
    <property type="nucleotide sequence ID" value="NZ_QFFJ01000002.1"/>
</dbReference>
<keyword evidence="4" id="KW-0406">Ion transport</keyword>
<feature type="transmembrane region" description="Helical" evidence="8">
    <location>
        <begin position="118"/>
        <end position="138"/>
    </location>
</feature>
<evidence type="ECO:0000256" key="1">
    <source>
        <dbReference type="ARBA" id="ARBA00004141"/>
    </source>
</evidence>
<keyword evidence="4" id="KW-0630">Potassium</keyword>
<feature type="transmembrane region" description="Helical" evidence="8">
    <location>
        <begin position="340"/>
        <end position="368"/>
    </location>
</feature>
<dbReference type="PROSITE" id="PS51202">
    <property type="entry name" value="RCK_C"/>
    <property type="match status" value="2"/>
</dbReference>
<dbReference type="GO" id="GO:1902600">
    <property type="term" value="P:proton transmembrane transport"/>
    <property type="evidence" value="ECO:0007669"/>
    <property type="project" value="InterPro"/>
</dbReference>
<feature type="domain" description="RCK C-terminal" evidence="9">
    <location>
        <begin position="664"/>
        <end position="745"/>
    </location>
</feature>
<dbReference type="Pfam" id="PF00999">
    <property type="entry name" value="Na_H_Exchanger"/>
    <property type="match status" value="1"/>
</dbReference>
<feature type="domain" description="RCK C-terminal" evidence="9">
    <location>
        <begin position="576"/>
        <end position="660"/>
    </location>
</feature>
<dbReference type="SUPFAM" id="SSF116726">
    <property type="entry name" value="TrkA C-terminal domain-like"/>
    <property type="match status" value="2"/>
</dbReference>
<feature type="transmembrane region" description="Helical" evidence="8">
    <location>
        <begin position="86"/>
        <end position="106"/>
    </location>
</feature>
<dbReference type="InterPro" id="IPR006153">
    <property type="entry name" value="Cation/H_exchanger_TM"/>
</dbReference>
<keyword evidence="6 8" id="KW-1133">Transmembrane helix</keyword>
<evidence type="ECO:0000313" key="11">
    <source>
        <dbReference type="Proteomes" id="UP000253410"/>
    </source>
</evidence>
<dbReference type="Gene3D" id="3.30.70.1450">
    <property type="entry name" value="Regulator of K+ conductance, C-terminal domain"/>
    <property type="match status" value="2"/>
</dbReference>
<dbReference type="OrthoDB" id="9781411at2"/>
<dbReference type="GO" id="GO:0016020">
    <property type="term" value="C:membrane"/>
    <property type="evidence" value="ECO:0007669"/>
    <property type="project" value="UniProtKB-SubCell"/>
</dbReference>
<evidence type="ECO:0000256" key="7">
    <source>
        <dbReference type="ARBA" id="ARBA00023136"/>
    </source>
</evidence>
<feature type="transmembrane region" description="Helical" evidence="8">
    <location>
        <begin position="526"/>
        <end position="544"/>
    </location>
</feature>
<keyword evidence="11" id="KW-1185">Reference proteome</keyword>
<accession>A0A365XT43</accession>
<feature type="transmembrane region" description="Helical" evidence="8">
    <location>
        <begin position="150"/>
        <end position="170"/>
    </location>
</feature>
<dbReference type="Pfam" id="PF02080">
    <property type="entry name" value="TrkA_C"/>
    <property type="match status" value="2"/>
</dbReference>
<evidence type="ECO:0000256" key="4">
    <source>
        <dbReference type="ARBA" id="ARBA00022538"/>
    </source>
</evidence>
<feature type="transmembrane region" description="Helical" evidence="8">
    <location>
        <begin position="60"/>
        <end position="79"/>
    </location>
</feature>
<dbReference type="Proteomes" id="UP000253410">
    <property type="component" value="Unassembled WGS sequence"/>
</dbReference>